<feature type="binding site" evidence="15">
    <location>
        <position position="206"/>
    </location>
    <ligand>
        <name>substrate</name>
    </ligand>
</feature>
<dbReference type="GO" id="GO:0008835">
    <property type="term" value="F:diaminohydroxyphosphoribosylaminopyrimidine deaminase activity"/>
    <property type="evidence" value="ECO:0007669"/>
    <property type="project" value="UniProtKB-EC"/>
</dbReference>
<dbReference type="SUPFAM" id="SSF53597">
    <property type="entry name" value="Dihydrofolate reductase-like"/>
    <property type="match status" value="1"/>
</dbReference>
<dbReference type="InterPro" id="IPR024072">
    <property type="entry name" value="DHFR-like_dom_sf"/>
</dbReference>
<dbReference type="NCBIfam" id="TIGR00326">
    <property type="entry name" value="eubact_ribD"/>
    <property type="match status" value="1"/>
</dbReference>
<comment type="function">
    <text evidence="1 13">Converts 2,5-diamino-6-(ribosylamino)-4(3h)-pyrimidinone 5'-phosphate into 5-amino-6-(ribosylamino)-2,4(1h,3h)-pyrimidinedione 5'-phosphate.</text>
</comment>
<dbReference type="Gene3D" id="3.40.140.10">
    <property type="entry name" value="Cytidine Deaminase, domain 2"/>
    <property type="match status" value="1"/>
</dbReference>
<feature type="active site" description="Proton donor" evidence="14">
    <location>
        <position position="46"/>
    </location>
</feature>
<dbReference type="PROSITE" id="PS00903">
    <property type="entry name" value="CYT_DCMP_DEAMINASES_1"/>
    <property type="match status" value="1"/>
</dbReference>
<name>A0A060REV2_9BACT</name>
<keyword evidence="10 13" id="KW-0521">NADP</keyword>
<feature type="binding site" evidence="15">
    <location>
        <position position="150"/>
    </location>
    <ligand>
        <name>NADP(+)</name>
        <dbReference type="ChEBI" id="CHEBI:58349"/>
    </ligand>
</feature>
<comment type="cofactor">
    <cofactor evidence="13 16">
        <name>Zn(2+)</name>
        <dbReference type="ChEBI" id="CHEBI:29105"/>
    </cofactor>
    <text evidence="13 16">Binds 1 zinc ion.</text>
</comment>
<dbReference type="PROSITE" id="PS51747">
    <property type="entry name" value="CYT_DCMP_DEAMINASES_2"/>
    <property type="match status" value="1"/>
</dbReference>
<accession>A0A060REV2</accession>
<dbReference type="Pfam" id="PF00383">
    <property type="entry name" value="dCMP_cyt_deam_1"/>
    <property type="match status" value="1"/>
</dbReference>
<dbReference type="GO" id="GO:0009231">
    <property type="term" value="P:riboflavin biosynthetic process"/>
    <property type="evidence" value="ECO:0007669"/>
    <property type="project" value="UniProtKB-UniPathway"/>
</dbReference>
<evidence type="ECO:0000256" key="10">
    <source>
        <dbReference type="ARBA" id="ARBA00022857"/>
    </source>
</evidence>
<evidence type="ECO:0000313" key="18">
    <source>
        <dbReference type="EMBL" id="CDN33044.1"/>
    </source>
</evidence>
<dbReference type="PATRIC" id="fig|1433126.3.peg.2950"/>
<dbReference type="SUPFAM" id="SSF53927">
    <property type="entry name" value="Cytidine deaminase-like"/>
    <property type="match status" value="1"/>
</dbReference>
<evidence type="ECO:0000256" key="13">
    <source>
        <dbReference type="PIRNR" id="PIRNR006769"/>
    </source>
</evidence>
<feature type="binding site" evidence="15">
    <location>
        <position position="195"/>
    </location>
    <ligand>
        <name>NADP(+)</name>
        <dbReference type="ChEBI" id="CHEBI:58349"/>
    </ligand>
</feature>
<feature type="binding site" evidence="16">
    <location>
        <position position="44"/>
    </location>
    <ligand>
        <name>Zn(2+)</name>
        <dbReference type="ChEBI" id="CHEBI:29105"/>
        <note>catalytic</note>
    </ligand>
</feature>
<dbReference type="GO" id="GO:0008270">
    <property type="term" value="F:zinc ion binding"/>
    <property type="evidence" value="ECO:0007669"/>
    <property type="project" value="InterPro"/>
</dbReference>
<dbReference type="InterPro" id="IPR050765">
    <property type="entry name" value="Riboflavin_Biosynth_HTPR"/>
</dbReference>
<dbReference type="STRING" id="1433126.BN938_2979"/>
<dbReference type="InterPro" id="IPR002125">
    <property type="entry name" value="CMP_dCMP_dom"/>
</dbReference>
<dbReference type="InterPro" id="IPR016192">
    <property type="entry name" value="APOBEC/CMP_deaminase_Zn-bd"/>
</dbReference>
<keyword evidence="11 13" id="KW-0560">Oxidoreductase</keyword>
<dbReference type="FunFam" id="3.40.140.10:FF:000025">
    <property type="entry name" value="Riboflavin biosynthesis protein RibD"/>
    <property type="match status" value="1"/>
</dbReference>
<evidence type="ECO:0000256" key="3">
    <source>
        <dbReference type="ARBA" id="ARBA00004910"/>
    </source>
</evidence>
<dbReference type="GO" id="GO:0008703">
    <property type="term" value="F:5-amino-6-(5-phosphoribosylamino)uracil reductase activity"/>
    <property type="evidence" value="ECO:0007669"/>
    <property type="project" value="UniProtKB-EC"/>
</dbReference>
<feature type="binding site" evidence="15">
    <location>
        <position position="285"/>
    </location>
    <ligand>
        <name>substrate</name>
    </ligand>
</feature>
<keyword evidence="8 13" id="KW-0378">Hydrolase</keyword>
<evidence type="ECO:0000256" key="14">
    <source>
        <dbReference type="PIRSR" id="PIRSR006769-1"/>
    </source>
</evidence>
<comment type="similarity">
    <text evidence="5 13">In the C-terminal section; belongs to the HTP reductase family.</text>
</comment>
<keyword evidence="9 13" id="KW-0862">Zinc</keyword>
<dbReference type="HOGENOM" id="CLU_036590_1_1_10"/>
<comment type="pathway">
    <text evidence="3 13">Cofactor biosynthesis; riboflavin biosynthesis; 5-amino-6-(D-ribitylamino)uracil from GTP: step 3/4.</text>
</comment>
<dbReference type="OrthoDB" id="9800865at2"/>
<comment type="pathway">
    <text evidence="2 13">Cofactor biosynthesis; riboflavin biosynthesis; 5-amino-6-(D-ribitylamino)uracil from GTP: step 2/4.</text>
</comment>
<feature type="binding site" evidence="16">
    <location>
        <position position="71"/>
    </location>
    <ligand>
        <name>Zn(2+)</name>
        <dbReference type="ChEBI" id="CHEBI:29105"/>
        <note>catalytic</note>
    </ligand>
</feature>
<feature type="binding site" evidence="15">
    <location>
        <position position="199"/>
    </location>
    <ligand>
        <name>NADP(+)</name>
        <dbReference type="ChEBI" id="CHEBI:58349"/>
    </ligand>
</feature>
<feature type="binding site" evidence="15">
    <location>
        <position position="183"/>
    </location>
    <ligand>
        <name>substrate</name>
    </ligand>
</feature>
<evidence type="ECO:0000256" key="4">
    <source>
        <dbReference type="ARBA" id="ARBA00005259"/>
    </source>
</evidence>
<dbReference type="CDD" id="cd01284">
    <property type="entry name" value="Riboflavin_deaminase-reductase"/>
    <property type="match status" value="1"/>
</dbReference>
<dbReference type="UniPathway" id="UPA00275">
    <property type="reaction ID" value="UER00401"/>
</dbReference>
<dbReference type="Proteomes" id="UP000027616">
    <property type="component" value="Chromosome I"/>
</dbReference>
<feature type="binding site" evidence="15">
    <location>
        <position position="203"/>
    </location>
    <ligand>
        <name>substrate</name>
    </ligand>
</feature>
<evidence type="ECO:0000256" key="16">
    <source>
        <dbReference type="PIRSR" id="PIRSR006769-3"/>
    </source>
</evidence>
<dbReference type="InterPro" id="IPR002734">
    <property type="entry name" value="RibDG_C"/>
</dbReference>
<organism evidence="18 19">
    <name type="scientific">Mucinivorans hirudinis</name>
    <dbReference type="NCBI Taxonomy" id="1433126"/>
    <lineage>
        <taxon>Bacteria</taxon>
        <taxon>Pseudomonadati</taxon>
        <taxon>Bacteroidota</taxon>
        <taxon>Bacteroidia</taxon>
        <taxon>Bacteroidales</taxon>
        <taxon>Rikenellaceae</taxon>
        <taxon>Mucinivorans</taxon>
    </lineage>
</organism>
<dbReference type="PIRSF" id="PIRSF006769">
    <property type="entry name" value="RibD"/>
    <property type="match status" value="1"/>
</dbReference>
<keyword evidence="19" id="KW-1185">Reference proteome</keyword>
<dbReference type="Pfam" id="PF01872">
    <property type="entry name" value="RibD_C"/>
    <property type="match status" value="1"/>
</dbReference>
<dbReference type="Gene3D" id="3.40.430.10">
    <property type="entry name" value="Dihydrofolate Reductase, subunit A"/>
    <property type="match status" value="1"/>
</dbReference>
<evidence type="ECO:0000256" key="7">
    <source>
        <dbReference type="ARBA" id="ARBA00022723"/>
    </source>
</evidence>
<evidence type="ECO:0000256" key="2">
    <source>
        <dbReference type="ARBA" id="ARBA00004882"/>
    </source>
</evidence>
<feature type="binding site" evidence="15">
    <location>
        <begin position="287"/>
        <end position="293"/>
    </location>
    <ligand>
        <name>NADP(+)</name>
        <dbReference type="ChEBI" id="CHEBI:58349"/>
    </ligand>
</feature>
<evidence type="ECO:0000256" key="9">
    <source>
        <dbReference type="ARBA" id="ARBA00022833"/>
    </source>
</evidence>
<feature type="binding site" evidence="15">
    <location>
        <position position="169"/>
    </location>
    <ligand>
        <name>NADP(+)</name>
        <dbReference type="ChEBI" id="CHEBI:58349"/>
    </ligand>
</feature>
<feature type="domain" description="CMP/dCMP-type deaminase" evidence="17">
    <location>
        <begin position="1"/>
        <end position="119"/>
    </location>
</feature>
<dbReference type="EC" id="3.5.4.26" evidence="13"/>
<proteinExistence type="inferred from homology"/>
<evidence type="ECO:0000256" key="11">
    <source>
        <dbReference type="ARBA" id="ARBA00023002"/>
    </source>
</evidence>
<dbReference type="InterPro" id="IPR016193">
    <property type="entry name" value="Cytidine_deaminase-like"/>
</dbReference>
<comment type="catalytic activity">
    <reaction evidence="13">
        <text>5-amino-6-(5-phospho-D-ribitylamino)uracil + NADP(+) = 5-amino-6-(5-phospho-D-ribosylamino)uracil + NADPH + H(+)</text>
        <dbReference type="Rhea" id="RHEA:17845"/>
        <dbReference type="ChEBI" id="CHEBI:15378"/>
        <dbReference type="ChEBI" id="CHEBI:57783"/>
        <dbReference type="ChEBI" id="CHEBI:58349"/>
        <dbReference type="ChEBI" id="CHEBI:58421"/>
        <dbReference type="ChEBI" id="CHEBI:58453"/>
        <dbReference type="EC" id="1.1.1.193"/>
    </reaction>
</comment>
<dbReference type="InterPro" id="IPR004794">
    <property type="entry name" value="Eubact_RibD"/>
</dbReference>
<keyword evidence="12" id="KW-0511">Multifunctional enzyme</keyword>
<dbReference type="KEGG" id="rbc:BN938_2979"/>
<evidence type="ECO:0000313" key="19">
    <source>
        <dbReference type="Proteomes" id="UP000027616"/>
    </source>
</evidence>
<evidence type="ECO:0000259" key="17">
    <source>
        <dbReference type="PROSITE" id="PS51747"/>
    </source>
</evidence>
<gene>
    <name evidence="18" type="ORF">BN938_2979</name>
</gene>
<dbReference type="EMBL" id="HG934468">
    <property type="protein sequence ID" value="CDN33044.1"/>
    <property type="molecule type" value="Genomic_DNA"/>
</dbReference>
<comment type="similarity">
    <text evidence="4 13">In the N-terminal section; belongs to the cytidine and deoxycytidylate deaminase family.</text>
</comment>
<evidence type="ECO:0000256" key="12">
    <source>
        <dbReference type="ARBA" id="ARBA00023268"/>
    </source>
</evidence>
<evidence type="ECO:0000256" key="6">
    <source>
        <dbReference type="ARBA" id="ARBA00022619"/>
    </source>
</evidence>
<feature type="binding site" evidence="16">
    <location>
        <position position="80"/>
    </location>
    <ligand>
        <name>Zn(2+)</name>
        <dbReference type="ChEBI" id="CHEBI:29105"/>
        <note>catalytic</note>
    </ligand>
</feature>
<evidence type="ECO:0000256" key="15">
    <source>
        <dbReference type="PIRSR" id="PIRSR006769-2"/>
    </source>
</evidence>
<evidence type="ECO:0000256" key="5">
    <source>
        <dbReference type="ARBA" id="ARBA00007417"/>
    </source>
</evidence>
<dbReference type="EC" id="1.1.1.193" evidence="13"/>
<dbReference type="PANTHER" id="PTHR38011">
    <property type="entry name" value="DIHYDROFOLATE REDUCTASE FAMILY PROTEIN (AFU_ORTHOLOGUE AFUA_8G06820)"/>
    <property type="match status" value="1"/>
</dbReference>
<protein>
    <recommendedName>
        <fullName evidence="13">Riboflavin biosynthesis protein RibD</fullName>
    </recommendedName>
    <domain>
        <recommendedName>
            <fullName evidence="13">Diaminohydroxyphosphoribosylaminopyrimidine deaminase</fullName>
            <shortName evidence="13">DRAP deaminase</shortName>
            <ecNumber evidence="13">3.5.4.26</ecNumber>
        </recommendedName>
        <alternativeName>
            <fullName evidence="13">Riboflavin-specific deaminase</fullName>
        </alternativeName>
    </domain>
    <domain>
        <recommendedName>
            <fullName evidence="13">5-amino-6-(5-phosphoribosylamino)uracil reductase</fullName>
            <ecNumber evidence="13">1.1.1.193</ecNumber>
        </recommendedName>
        <alternativeName>
            <fullName evidence="13">HTP reductase</fullName>
        </alternativeName>
    </domain>
</protein>
<dbReference type="eggNOG" id="COG0117">
    <property type="taxonomic scope" value="Bacteria"/>
</dbReference>
<evidence type="ECO:0000256" key="8">
    <source>
        <dbReference type="ARBA" id="ARBA00022801"/>
    </source>
</evidence>
<keyword evidence="7 13" id="KW-0479">Metal-binding</keyword>
<sequence>MLRALELARCGVGKVSPNPMVGAVIVVDGEVIGEGYHQKYGEAHAEVNAINSVEDKELLKRATMYVTLEPCSHWGKTPPCADLIVEMGIPRVIVGSIDYNEKVCGQGIAKMRQAGVDVTVGELEQECIELNKRFFTSHTKGRPYVILKWAQTADGALDARNDARQKPAWLTGEEGRRIVHGLRAREDAIIVGRRTVEMDNPSLTVRYAEGENPIRITIDRNLRLSPDYNIFDNQSDTILFTSIENIIPAVDKFRHNHRVSIEPFTDLRGLLCALLSRKIHSLIVEGGAVLLNSFIDAQLWDEAMVFTSPMTTNELYDEKGIITTAPSSIGRDLLRSSDKVGDAVLNRYLCSY</sequence>
<dbReference type="PANTHER" id="PTHR38011:SF7">
    <property type="entry name" value="2,5-DIAMINO-6-RIBOSYLAMINO-4(3H)-PYRIMIDINONE 5'-PHOSPHATE REDUCTASE"/>
    <property type="match status" value="1"/>
</dbReference>
<dbReference type="AlphaFoldDB" id="A0A060REV2"/>
<dbReference type="eggNOG" id="COG1985">
    <property type="taxonomic scope" value="Bacteria"/>
</dbReference>
<evidence type="ECO:0000256" key="1">
    <source>
        <dbReference type="ARBA" id="ARBA00002151"/>
    </source>
</evidence>
<reference evidence="18 19" key="1">
    <citation type="journal article" date="2015" name="Genome Announc.">
        <title>Complete Genome Sequence of the Novel Leech Symbiont Mucinivorans hirudinis M3T.</title>
        <authorList>
            <person name="Nelson M.C."/>
            <person name="Bomar L."/>
            <person name="Graf J."/>
        </authorList>
    </citation>
    <scope>NUCLEOTIDE SEQUENCE [LARGE SCALE GENOMIC DNA]</scope>
    <source>
        <strain evidence="19">M3</strain>
    </source>
</reference>
<keyword evidence="6 13" id="KW-0686">Riboflavin biosynthesis</keyword>
<comment type="catalytic activity">
    <reaction evidence="13">
        <text>2,5-diamino-6-hydroxy-4-(5-phosphoribosylamino)-pyrimidine + H2O + H(+) = 5-amino-6-(5-phospho-D-ribosylamino)uracil + NH4(+)</text>
        <dbReference type="Rhea" id="RHEA:21868"/>
        <dbReference type="ChEBI" id="CHEBI:15377"/>
        <dbReference type="ChEBI" id="CHEBI:15378"/>
        <dbReference type="ChEBI" id="CHEBI:28938"/>
        <dbReference type="ChEBI" id="CHEBI:58453"/>
        <dbReference type="ChEBI" id="CHEBI:58614"/>
        <dbReference type="EC" id="3.5.4.26"/>
    </reaction>
</comment>